<feature type="transmembrane region" description="Helical" evidence="7">
    <location>
        <begin position="276"/>
        <end position="297"/>
    </location>
</feature>
<evidence type="ECO:0000259" key="8">
    <source>
        <dbReference type="Pfam" id="PF06808"/>
    </source>
</evidence>
<keyword evidence="6 7" id="KW-0472">Membrane</keyword>
<feature type="domain" description="TRAP C4-dicarboxylate transport system permease DctM subunit" evidence="8">
    <location>
        <begin position="12"/>
        <end position="419"/>
    </location>
</feature>
<evidence type="ECO:0000256" key="6">
    <source>
        <dbReference type="ARBA" id="ARBA00023136"/>
    </source>
</evidence>
<dbReference type="OrthoDB" id="9777699at2"/>
<organism evidence="9 10">
    <name type="scientific">Nocardioides albertanoniae</name>
    <dbReference type="NCBI Taxonomy" id="1175486"/>
    <lineage>
        <taxon>Bacteria</taxon>
        <taxon>Bacillati</taxon>
        <taxon>Actinomycetota</taxon>
        <taxon>Actinomycetes</taxon>
        <taxon>Propionibacteriales</taxon>
        <taxon>Nocardioidaceae</taxon>
        <taxon>Nocardioides</taxon>
    </lineage>
</organism>
<name>A0A543A4R7_9ACTN</name>
<evidence type="ECO:0000256" key="3">
    <source>
        <dbReference type="ARBA" id="ARBA00022519"/>
    </source>
</evidence>
<dbReference type="Pfam" id="PF06808">
    <property type="entry name" value="DctM"/>
    <property type="match status" value="1"/>
</dbReference>
<comment type="caution">
    <text evidence="9">The sequence shown here is derived from an EMBL/GenBank/DDBJ whole genome shotgun (WGS) entry which is preliminary data.</text>
</comment>
<proteinExistence type="predicted"/>
<accession>A0A543A4R7</accession>
<feature type="transmembrane region" description="Helical" evidence="7">
    <location>
        <begin position="401"/>
        <end position="425"/>
    </location>
</feature>
<dbReference type="InterPro" id="IPR010656">
    <property type="entry name" value="DctM"/>
</dbReference>
<evidence type="ECO:0000256" key="2">
    <source>
        <dbReference type="ARBA" id="ARBA00022475"/>
    </source>
</evidence>
<evidence type="ECO:0000256" key="1">
    <source>
        <dbReference type="ARBA" id="ARBA00004429"/>
    </source>
</evidence>
<feature type="transmembrane region" description="Helical" evidence="7">
    <location>
        <begin position="309"/>
        <end position="331"/>
    </location>
</feature>
<gene>
    <name evidence="9" type="ORF">FB381_1474</name>
</gene>
<dbReference type="RefSeq" id="WP_141779678.1">
    <property type="nucleotide sequence ID" value="NZ_VFOV01000001.1"/>
</dbReference>
<dbReference type="NCBIfam" id="TIGR00786">
    <property type="entry name" value="dctM"/>
    <property type="match status" value="1"/>
</dbReference>
<feature type="transmembrane region" description="Helical" evidence="7">
    <location>
        <begin position="82"/>
        <end position="100"/>
    </location>
</feature>
<feature type="transmembrane region" description="Helical" evidence="7">
    <location>
        <begin position="217"/>
        <end position="240"/>
    </location>
</feature>
<comment type="subcellular location">
    <subcellularLocation>
        <location evidence="1">Cell inner membrane</location>
        <topology evidence="1">Multi-pass membrane protein</topology>
    </subcellularLocation>
</comment>
<reference evidence="9 10" key="1">
    <citation type="submission" date="2019-06" db="EMBL/GenBank/DDBJ databases">
        <title>Sequencing the genomes of 1000 actinobacteria strains.</title>
        <authorList>
            <person name="Klenk H.-P."/>
        </authorList>
    </citation>
    <scope>NUCLEOTIDE SEQUENCE [LARGE SCALE GENOMIC DNA]</scope>
    <source>
        <strain evidence="9 10">DSM 25218</strain>
    </source>
</reference>
<dbReference type="EMBL" id="VFOV01000001">
    <property type="protein sequence ID" value="TQL67593.1"/>
    <property type="molecule type" value="Genomic_DNA"/>
</dbReference>
<keyword evidence="4 7" id="KW-0812">Transmembrane</keyword>
<dbReference type="GO" id="GO:0022857">
    <property type="term" value="F:transmembrane transporter activity"/>
    <property type="evidence" value="ECO:0007669"/>
    <property type="project" value="TreeGrafter"/>
</dbReference>
<dbReference type="Proteomes" id="UP000320209">
    <property type="component" value="Unassembled WGS sequence"/>
</dbReference>
<evidence type="ECO:0000313" key="9">
    <source>
        <dbReference type="EMBL" id="TQL67593.1"/>
    </source>
</evidence>
<sequence>MPVDPLAIAILLGGFAALVLLRIPVALALALAAIAEAIYLGIPLTTVGQRMVAGLDTFALLAIPFFILGGEIMGAGGISRRLIALAGLLVGWVRGGLGMVNIGASTFFGALSGSSVADVSAIGSVTIPMMKKRGYDTDYAVAVTVSGATQAVMIPPSHNLIIYSMAAGGVSIGALFTAGILPGILLGAALMVMAYVLAVRRGYPKEELVPLKDVPKIVADGLLSLLMPVIILGGILSGVFTATESAAIACLYAFVLTFFVYRDLPIKAMVPILQSALRTLGVVLFIIAAAGAFGYFLAFLQVPALATDALLGISDNIVVLLLLVNLLLLVLGAIMDMAPLIVIMTPILLPVATGIGMDPVQFGIMLVFNLAIGLITPPVGNVLFVGCAIGRTSIEKVIRTVGLFLVPMLIVLLLITYVPFFSLALPDALGQ</sequence>
<feature type="transmembrane region" description="Helical" evidence="7">
    <location>
        <begin position="338"/>
        <end position="357"/>
    </location>
</feature>
<dbReference type="PANTHER" id="PTHR33362:SF2">
    <property type="entry name" value="TRAP TRANSPORTER LARGE PERMEASE PROTEIN"/>
    <property type="match status" value="1"/>
</dbReference>
<keyword evidence="10" id="KW-1185">Reference proteome</keyword>
<protein>
    <submittedName>
        <fullName evidence="9">Tripartite ATP-independent transporter DctM subunit</fullName>
    </submittedName>
</protein>
<feature type="transmembrane region" description="Helical" evidence="7">
    <location>
        <begin position="170"/>
        <end position="197"/>
    </location>
</feature>
<keyword evidence="3" id="KW-0997">Cell inner membrane</keyword>
<evidence type="ECO:0000313" key="10">
    <source>
        <dbReference type="Proteomes" id="UP000320209"/>
    </source>
</evidence>
<keyword evidence="2" id="KW-1003">Cell membrane</keyword>
<dbReference type="AlphaFoldDB" id="A0A543A4R7"/>
<dbReference type="GO" id="GO:0005886">
    <property type="term" value="C:plasma membrane"/>
    <property type="evidence" value="ECO:0007669"/>
    <property type="project" value="UniProtKB-SubCell"/>
</dbReference>
<feature type="transmembrane region" description="Helical" evidence="7">
    <location>
        <begin position="246"/>
        <end position="264"/>
    </location>
</feature>
<dbReference type="PANTHER" id="PTHR33362">
    <property type="entry name" value="SIALIC ACID TRAP TRANSPORTER PERMEASE PROTEIN SIAT-RELATED"/>
    <property type="match status" value="1"/>
</dbReference>
<evidence type="ECO:0000256" key="7">
    <source>
        <dbReference type="SAM" id="Phobius"/>
    </source>
</evidence>
<evidence type="ECO:0000256" key="5">
    <source>
        <dbReference type="ARBA" id="ARBA00022989"/>
    </source>
</evidence>
<dbReference type="InterPro" id="IPR004681">
    <property type="entry name" value="TRAP_DctM"/>
</dbReference>
<dbReference type="PIRSF" id="PIRSF006066">
    <property type="entry name" value="HI0050"/>
    <property type="match status" value="1"/>
</dbReference>
<feature type="transmembrane region" description="Helical" evidence="7">
    <location>
        <begin position="52"/>
        <end position="70"/>
    </location>
</feature>
<keyword evidence="5 7" id="KW-1133">Transmembrane helix</keyword>
<evidence type="ECO:0000256" key="4">
    <source>
        <dbReference type="ARBA" id="ARBA00022692"/>
    </source>
</evidence>
<feature type="transmembrane region" description="Helical" evidence="7">
    <location>
        <begin position="363"/>
        <end position="389"/>
    </location>
</feature>